<evidence type="ECO:0000256" key="6">
    <source>
        <dbReference type="ARBA" id="ARBA00023136"/>
    </source>
</evidence>
<evidence type="ECO:0000256" key="1">
    <source>
        <dbReference type="ARBA" id="ARBA00004442"/>
    </source>
</evidence>
<dbReference type="EMBL" id="FNQK01000008">
    <property type="protein sequence ID" value="SEA21178.1"/>
    <property type="molecule type" value="Genomic_DNA"/>
</dbReference>
<dbReference type="GO" id="GO:0015562">
    <property type="term" value="F:efflux transmembrane transporter activity"/>
    <property type="evidence" value="ECO:0007669"/>
    <property type="project" value="InterPro"/>
</dbReference>
<sequence length="444" mass="51107">MRNKKSNIKIRKAISVSTSSFLISKTRNLVRSFQLPVSSFQPRILLLICFLLFTFHSMKGQELGVLINEALENNPEIQKFDFQHKIASEKVNEVNSIPNTEFNFGFMAVSPEMNMPMERFRVSVMQMLPWFGTITARENYASSMADSQYLEITIAKRKLALSVSQLYYQLYEIDAKQKVLEKNISLLQSYEQIALTSLEVGKASAVDVLKLQIRQNELQEQKEVLTQKSEGLQAALNSLLNRDYDSKVSVLSTLEIPQDDSYYSYDSLQVNPELLKYDKLYESVNQSELLNKKEGGPMIGFGVEYINQENSPMITSSYKDMVMPMVSVSIPIFNKKYKSQTIQNDLRKQEIQSQKAERLNMLKSELAKAISQRNQSRISFDTQVQNLKRAEDAEEILIKNYETGTIDFNDVLDIQELQLKFQMNQVESVKNYFVQSAFINYVTN</sequence>
<evidence type="ECO:0000256" key="7">
    <source>
        <dbReference type="ARBA" id="ARBA00023237"/>
    </source>
</evidence>
<evidence type="ECO:0000256" key="4">
    <source>
        <dbReference type="ARBA" id="ARBA00022452"/>
    </source>
</evidence>
<feature type="coiled-coil region" evidence="8">
    <location>
        <begin position="208"/>
        <end position="242"/>
    </location>
</feature>
<dbReference type="SUPFAM" id="SSF56954">
    <property type="entry name" value="Outer membrane efflux proteins (OEP)"/>
    <property type="match status" value="1"/>
</dbReference>
<comment type="similarity">
    <text evidence="2">Belongs to the outer membrane factor (OMF) (TC 1.B.17) family.</text>
</comment>
<keyword evidence="10" id="KW-1185">Reference proteome</keyword>
<dbReference type="STRING" id="283786.SAMN04487990_10880"/>
<evidence type="ECO:0000256" key="8">
    <source>
        <dbReference type="SAM" id="Coils"/>
    </source>
</evidence>
<keyword evidence="6" id="KW-0472">Membrane</keyword>
<evidence type="ECO:0000256" key="2">
    <source>
        <dbReference type="ARBA" id="ARBA00007613"/>
    </source>
</evidence>
<keyword evidence="8" id="KW-0175">Coiled coil</keyword>
<organism evidence="9 10">
    <name type="scientific">Bizionia paragorgiae</name>
    <dbReference type="NCBI Taxonomy" id="283786"/>
    <lineage>
        <taxon>Bacteria</taxon>
        <taxon>Pseudomonadati</taxon>
        <taxon>Bacteroidota</taxon>
        <taxon>Flavobacteriia</taxon>
        <taxon>Flavobacteriales</taxon>
        <taxon>Flavobacteriaceae</taxon>
        <taxon>Bizionia</taxon>
    </lineage>
</organism>
<dbReference type="Gene3D" id="1.20.1600.10">
    <property type="entry name" value="Outer membrane efflux proteins (OEP)"/>
    <property type="match status" value="1"/>
</dbReference>
<keyword evidence="3" id="KW-0813">Transport</keyword>
<dbReference type="PANTHER" id="PTHR30026">
    <property type="entry name" value="OUTER MEMBRANE PROTEIN TOLC"/>
    <property type="match status" value="1"/>
</dbReference>
<name>A0A1H3ZCD4_BIZPA</name>
<evidence type="ECO:0000313" key="10">
    <source>
        <dbReference type="Proteomes" id="UP000198846"/>
    </source>
</evidence>
<keyword evidence="4" id="KW-1134">Transmembrane beta strand</keyword>
<dbReference type="InterPro" id="IPR003423">
    <property type="entry name" value="OMP_efflux"/>
</dbReference>
<dbReference type="GO" id="GO:0009279">
    <property type="term" value="C:cell outer membrane"/>
    <property type="evidence" value="ECO:0007669"/>
    <property type="project" value="UniProtKB-SubCell"/>
</dbReference>
<keyword evidence="5" id="KW-0812">Transmembrane</keyword>
<dbReference type="Proteomes" id="UP000198846">
    <property type="component" value="Unassembled WGS sequence"/>
</dbReference>
<dbReference type="GO" id="GO:1990281">
    <property type="term" value="C:efflux pump complex"/>
    <property type="evidence" value="ECO:0007669"/>
    <property type="project" value="TreeGrafter"/>
</dbReference>
<keyword evidence="7" id="KW-0998">Cell outer membrane</keyword>
<evidence type="ECO:0000256" key="5">
    <source>
        <dbReference type="ARBA" id="ARBA00022692"/>
    </source>
</evidence>
<proteinExistence type="inferred from homology"/>
<dbReference type="Pfam" id="PF02321">
    <property type="entry name" value="OEP"/>
    <property type="match status" value="1"/>
</dbReference>
<comment type="subcellular location">
    <subcellularLocation>
        <location evidence="1">Cell outer membrane</location>
    </subcellularLocation>
</comment>
<dbReference type="PANTHER" id="PTHR30026:SF20">
    <property type="entry name" value="OUTER MEMBRANE PROTEIN TOLC"/>
    <property type="match status" value="1"/>
</dbReference>
<dbReference type="AlphaFoldDB" id="A0A1H3ZCD4"/>
<dbReference type="InterPro" id="IPR051906">
    <property type="entry name" value="TolC-like"/>
</dbReference>
<evidence type="ECO:0000313" key="9">
    <source>
        <dbReference type="EMBL" id="SEA21178.1"/>
    </source>
</evidence>
<reference evidence="9 10" key="1">
    <citation type="submission" date="2016-10" db="EMBL/GenBank/DDBJ databases">
        <authorList>
            <person name="de Groot N.N."/>
        </authorList>
    </citation>
    <scope>NUCLEOTIDE SEQUENCE [LARGE SCALE GENOMIC DNA]</scope>
    <source>
        <strain evidence="9 10">DSM 23842</strain>
    </source>
</reference>
<accession>A0A1H3ZCD4</accession>
<evidence type="ECO:0000256" key="3">
    <source>
        <dbReference type="ARBA" id="ARBA00022448"/>
    </source>
</evidence>
<dbReference type="GO" id="GO:0015288">
    <property type="term" value="F:porin activity"/>
    <property type="evidence" value="ECO:0007669"/>
    <property type="project" value="TreeGrafter"/>
</dbReference>
<protein>
    <submittedName>
        <fullName evidence="9">Outer membrane protein TolC</fullName>
    </submittedName>
</protein>
<gene>
    <name evidence="9" type="ORF">SAMN04487990_10880</name>
</gene>